<reference evidence="6 7" key="1">
    <citation type="submission" date="2021-01" db="EMBL/GenBank/DDBJ databases">
        <title>FDA dAtabase for Regulatory Grade micrObial Sequences (FDA-ARGOS): Supporting development and validation of Infectious Disease Dx tests.</title>
        <authorList>
            <person name="Sproer C."/>
            <person name="Gronow S."/>
            <person name="Severitt S."/>
            <person name="Schroder I."/>
            <person name="Tallon L."/>
            <person name="Sadzewicz L."/>
            <person name="Zhao X."/>
            <person name="Boylan J."/>
            <person name="Ott S."/>
            <person name="Bowen H."/>
            <person name="Vavikolanu K."/>
            <person name="Mehta A."/>
            <person name="Aluvathingal J."/>
            <person name="Nadendla S."/>
            <person name="Lowell S."/>
            <person name="Myers T."/>
            <person name="Yan Y."/>
            <person name="Sichtig H."/>
        </authorList>
    </citation>
    <scope>NUCLEOTIDE SEQUENCE [LARGE SCALE GENOMIC DNA]</scope>
    <source>
        <strain evidence="6 7">FDAARGOS_1131</strain>
    </source>
</reference>
<gene>
    <name evidence="6" type="ORF">I6I88_18555</name>
</gene>
<comment type="similarity">
    <text evidence="1">Belongs to the HipA Ser/Thr kinase family.</text>
</comment>
<dbReference type="InterPro" id="IPR052028">
    <property type="entry name" value="HipA_Ser/Thr_kinase"/>
</dbReference>
<dbReference type="Proteomes" id="UP000596202">
    <property type="component" value="Chromosome"/>
</dbReference>
<name>A0A9Q6ZH22_MYROD</name>
<evidence type="ECO:0000313" key="6">
    <source>
        <dbReference type="EMBL" id="QQU00134.1"/>
    </source>
</evidence>
<protein>
    <submittedName>
        <fullName evidence="6">Type II toxin-antitoxin system HipA family toxin</fullName>
    </submittedName>
</protein>
<sequence>MRESVREIKVGIDFGNEVEPVGRLAQRDAIVYFEYDDTFLSKSIELSPFRLPLQSGLIELPAKPFEGLAGVFADSLPDGWGRLLFDRMMRKDGILPAAITVLDRLAYVGEYGMGALVYEPDKSPFSEENEIDLDYLADQTKQVLEGESELVIKELLALNGSSAGARPKALIGVDEKRETIVHGAKQLTPNFEHWLVKFPNTQDGNDAGAIEYVYALMANQAGILMPDVHLFPSDKGSGYFAVKRFDRERNERFHLHTVAGLTHSDFRFPSLDYEDLIALTRSLTQDHREVEKMYRLAVFNVMVHNRDDHAKNFSFLMNSKGQWSMTPAYDLTFSSGPGGEHSTMVMGEGKNPTVNHLRKLGLNMGLSKELVDSILEQTKEAIVSWRKLASEYGVSKENVNLIGKVIDQYV</sequence>
<dbReference type="GO" id="GO:0004674">
    <property type="term" value="F:protein serine/threonine kinase activity"/>
    <property type="evidence" value="ECO:0007669"/>
    <property type="project" value="TreeGrafter"/>
</dbReference>
<accession>A0A9Q6ZH22</accession>
<keyword evidence="2" id="KW-0808">Transferase</keyword>
<dbReference type="InterPro" id="IPR012893">
    <property type="entry name" value="HipA-like_C"/>
</dbReference>
<evidence type="ECO:0000256" key="3">
    <source>
        <dbReference type="ARBA" id="ARBA00022777"/>
    </source>
</evidence>
<proteinExistence type="inferred from homology"/>
<dbReference type="PANTHER" id="PTHR37419">
    <property type="entry name" value="SERINE/THREONINE-PROTEIN KINASE TOXIN HIPA"/>
    <property type="match status" value="1"/>
</dbReference>
<dbReference type="Pfam" id="PF07804">
    <property type="entry name" value="HipA_C"/>
    <property type="match status" value="1"/>
</dbReference>
<dbReference type="PANTHER" id="PTHR37419:SF8">
    <property type="entry name" value="TOXIN YJJJ"/>
    <property type="match status" value="1"/>
</dbReference>
<dbReference type="OrthoDB" id="9805913at2"/>
<organism evidence="6 7">
    <name type="scientific">Myroides odoratus</name>
    <name type="common">Flavobacterium odoratum</name>
    <dbReference type="NCBI Taxonomy" id="256"/>
    <lineage>
        <taxon>Bacteria</taxon>
        <taxon>Pseudomonadati</taxon>
        <taxon>Bacteroidota</taxon>
        <taxon>Flavobacteriia</taxon>
        <taxon>Flavobacteriales</taxon>
        <taxon>Flavobacteriaceae</taxon>
        <taxon>Myroides</taxon>
    </lineage>
</organism>
<evidence type="ECO:0000259" key="5">
    <source>
        <dbReference type="Pfam" id="PF13657"/>
    </source>
</evidence>
<keyword evidence="3" id="KW-0418">Kinase</keyword>
<dbReference type="AlphaFoldDB" id="A0A9Q6ZH22"/>
<evidence type="ECO:0000313" key="7">
    <source>
        <dbReference type="Proteomes" id="UP000596202"/>
    </source>
</evidence>
<dbReference type="RefSeq" id="WP_002989093.1">
    <property type="nucleotide sequence ID" value="NZ_CP068108.1"/>
</dbReference>
<evidence type="ECO:0000259" key="4">
    <source>
        <dbReference type="Pfam" id="PF07804"/>
    </source>
</evidence>
<dbReference type="Pfam" id="PF13657">
    <property type="entry name" value="Couple_hipA"/>
    <property type="match status" value="1"/>
</dbReference>
<dbReference type="InterPro" id="IPR017508">
    <property type="entry name" value="HipA_N1"/>
</dbReference>
<dbReference type="EMBL" id="CP068108">
    <property type="protein sequence ID" value="QQU00134.1"/>
    <property type="molecule type" value="Genomic_DNA"/>
</dbReference>
<dbReference type="Gene3D" id="1.10.1070.20">
    <property type="match status" value="1"/>
</dbReference>
<evidence type="ECO:0000256" key="1">
    <source>
        <dbReference type="ARBA" id="ARBA00010164"/>
    </source>
</evidence>
<feature type="domain" description="HipA-like C-terminal" evidence="4">
    <location>
        <begin position="161"/>
        <end position="384"/>
    </location>
</feature>
<evidence type="ECO:0000256" key="2">
    <source>
        <dbReference type="ARBA" id="ARBA00022679"/>
    </source>
</evidence>
<dbReference type="GO" id="GO:0005829">
    <property type="term" value="C:cytosol"/>
    <property type="evidence" value="ECO:0007669"/>
    <property type="project" value="TreeGrafter"/>
</dbReference>
<feature type="domain" description="HipA N-terminal subdomain 1" evidence="5">
    <location>
        <begin position="19"/>
        <end position="118"/>
    </location>
</feature>
<dbReference type="GeneID" id="93529693"/>